<dbReference type="EC" id="5.6.2.1" evidence="1"/>
<evidence type="ECO:0000256" key="1">
    <source>
        <dbReference type="RuleBase" id="RU362092"/>
    </source>
</evidence>
<feature type="compositionally biased region" description="Gly residues" evidence="2">
    <location>
        <begin position="226"/>
        <end position="236"/>
    </location>
</feature>
<dbReference type="AlphaFoldDB" id="A0AAV3ZHB9"/>
<evidence type="ECO:0000313" key="5">
    <source>
        <dbReference type="Proteomes" id="UP000735302"/>
    </source>
</evidence>
<comment type="similarity">
    <text evidence="1">Belongs to the type IA topoisomerase family.</text>
</comment>
<dbReference type="GO" id="GO:0003677">
    <property type="term" value="F:DNA binding"/>
    <property type="evidence" value="ECO:0007669"/>
    <property type="project" value="UniProtKB-KW"/>
</dbReference>
<dbReference type="GO" id="GO:0006281">
    <property type="term" value="P:DNA repair"/>
    <property type="evidence" value="ECO:0007669"/>
    <property type="project" value="TreeGrafter"/>
</dbReference>
<dbReference type="InterPro" id="IPR000380">
    <property type="entry name" value="Topo_IA"/>
</dbReference>
<name>A0AAV3ZHB9_9GAST</name>
<sequence>MVSGLLLPNLSQKSIAKHRTNFALLKQRCGKCRRYMKFVQAKPSRLYCSTCDETFSLPQNGNIKLYKELRCPLDEFELVLWTTGAKGKTYPLCPFCYNNPPFGDMRKGLGCNECTHPTCQHAFSQNGVSECVECEQGILVLDLTSGPKWRMACNKCNVVIHFFEGATKVAVKEDACEECGANVVDVAFKEGKSLLREGQSEHQGCVFCDPIFKPLMEKHHAAALRRGGGSRMARGGGRGRGRGGRGRGGRGRGKPKDKMAQLAAYFV</sequence>
<evidence type="ECO:0000256" key="2">
    <source>
        <dbReference type="SAM" id="MobiDB-lite"/>
    </source>
</evidence>
<accession>A0AAV3ZHB9</accession>
<evidence type="ECO:0000259" key="3">
    <source>
        <dbReference type="Pfam" id="PF23546"/>
    </source>
</evidence>
<feature type="compositionally biased region" description="Basic residues" evidence="2">
    <location>
        <begin position="237"/>
        <end position="253"/>
    </location>
</feature>
<proteinExistence type="inferred from homology"/>
<keyword evidence="1" id="KW-0413">Isomerase</keyword>
<feature type="region of interest" description="Disordered" evidence="2">
    <location>
        <begin position="224"/>
        <end position="256"/>
    </location>
</feature>
<feature type="domain" description="DNA topoisomerase 3-beta zinc ribbon" evidence="3">
    <location>
        <begin position="28"/>
        <end position="60"/>
    </location>
</feature>
<dbReference type="InterPro" id="IPR056452">
    <property type="entry name" value="Zn_ribbon_TOP3B"/>
</dbReference>
<dbReference type="GO" id="GO:0006265">
    <property type="term" value="P:DNA topological change"/>
    <property type="evidence" value="ECO:0007669"/>
    <property type="project" value="InterPro"/>
</dbReference>
<dbReference type="GO" id="GO:0006310">
    <property type="term" value="P:DNA recombination"/>
    <property type="evidence" value="ECO:0007669"/>
    <property type="project" value="TreeGrafter"/>
</dbReference>
<organism evidence="4 5">
    <name type="scientific">Plakobranchus ocellatus</name>
    <dbReference type="NCBI Taxonomy" id="259542"/>
    <lineage>
        <taxon>Eukaryota</taxon>
        <taxon>Metazoa</taxon>
        <taxon>Spiralia</taxon>
        <taxon>Lophotrochozoa</taxon>
        <taxon>Mollusca</taxon>
        <taxon>Gastropoda</taxon>
        <taxon>Heterobranchia</taxon>
        <taxon>Euthyneura</taxon>
        <taxon>Panpulmonata</taxon>
        <taxon>Sacoglossa</taxon>
        <taxon>Placobranchoidea</taxon>
        <taxon>Plakobranchidae</taxon>
        <taxon>Plakobranchus</taxon>
    </lineage>
</organism>
<evidence type="ECO:0000313" key="4">
    <source>
        <dbReference type="EMBL" id="GFN93896.1"/>
    </source>
</evidence>
<dbReference type="PANTHER" id="PTHR11390:SF20">
    <property type="entry name" value="DNA TOPOISOMERASE 3-BETA-1"/>
    <property type="match status" value="1"/>
</dbReference>
<dbReference type="PANTHER" id="PTHR11390">
    <property type="entry name" value="PROKARYOTIC DNA TOPOISOMERASE"/>
    <property type="match status" value="1"/>
</dbReference>
<dbReference type="Proteomes" id="UP000735302">
    <property type="component" value="Unassembled WGS sequence"/>
</dbReference>
<keyword evidence="1" id="KW-0238">DNA-binding</keyword>
<gene>
    <name evidence="4" type="ORF">PoB_002040200</name>
</gene>
<dbReference type="GO" id="GO:0003917">
    <property type="term" value="F:DNA topoisomerase type I (single strand cut, ATP-independent) activity"/>
    <property type="evidence" value="ECO:0007669"/>
    <property type="project" value="UniProtKB-EC"/>
</dbReference>
<reference evidence="4 5" key="1">
    <citation type="journal article" date="2021" name="Elife">
        <title>Chloroplast acquisition without the gene transfer in kleptoplastic sea slugs, Plakobranchus ocellatus.</title>
        <authorList>
            <person name="Maeda T."/>
            <person name="Takahashi S."/>
            <person name="Yoshida T."/>
            <person name="Shimamura S."/>
            <person name="Takaki Y."/>
            <person name="Nagai Y."/>
            <person name="Toyoda A."/>
            <person name="Suzuki Y."/>
            <person name="Arimoto A."/>
            <person name="Ishii H."/>
            <person name="Satoh N."/>
            <person name="Nishiyama T."/>
            <person name="Hasebe M."/>
            <person name="Maruyama T."/>
            <person name="Minagawa J."/>
            <person name="Obokata J."/>
            <person name="Shigenobu S."/>
        </authorList>
    </citation>
    <scope>NUCLEOTIDE SEQUENCE [LARGE SCALE GENOMIC DNA]</scope>
</reference>
<keyword evidence="1" id="KW-0799">Topoisomerase</keyword>
<dbReference type="GO" id="GO:0005634">
    <property type="term" value="C:nucleus"/>
    <property type="evidence" value="ECO:0007669"/>
    <property type="project" value="TreeGrafter"/>
</dbReference>
<dbReference type="Pfam" id="PF23546">
    <property type="entry name" value="Zn_ribbon_TOP3B"/>
    <property type="match status" value="1"/>
</dbReference>
<dbReference type="EMBL" id="BLXT01002372">
    <property type="protein sequence ID" value="GFN93896.1"/>
    <property type="molecule type" value="Genomic_DNA"/>
</dbReference>
<keyword evidence="5" id="KW-1185">Reference proteome</keyword>
<comment type="caution">
    <text evidence="4">The sequence shown here is derived from an EMBL/GenBank/DDBJ whole genome shotgun (WGS) entry which is preliminary data.</text>
</comment>
<comment type="function">
    <text evidence="1">Introduces a single-strand break via transesterification at a target site in duplex DNA. Releases the supercoiling and torsional tension of DNA introduced during the DNA replication and transcription by transiently cleaving and rejoining one strand of the DNA duplex. The scissile phosphodiester is attacked by the catalytic tyrosine of the enzyme, resulting in the formation of a DNA-(5'-phosphotyrosyl)-enzyme intermediate and the expulsion of a 3'-OH DNA strand.</text>
</comment>
<comment type="catalytic activity">
    <reaction evidence="1">
        <text>ATP-independent breakage of single-stranded DNA, followed by passage and rejoining.</text>
        <dbReference type="EC" id="5.6.2.1"/>
    </reaction>
</comment>
<protein>
    <recommendedName>
        <fullName evidence="1">DNA topoisomerase</fullName>
        <ecNumber evidence="1">5.6.2.1</ecNumber>
    </recommendedName>
</protein>